<evidence type="ECO:0000256" key="2">
    <source>
        <dbReference type="ARBA" id="ARBA00022475"/>
    </source>
</evidence>
<feature type="domain" description="PDZ" evidence="6">
    <location>
        <begin position="280"/>
        <end position="360"/>
    </location>
</feature>
<accession>A0ABQ7T5P2</accession>
<dbReference type="PANTHER" id="PTHR14191:SF6">
    <property type="entry name" value="NA(+)_H(+) EXCHANGE REGULATORY COFACTOR NHE-RF3-RELATED"/>
    <property type="match status" value="1"/>
</dbReference>
<name>A0ABQ7T5P2_PHRPL</name>
<evidence type="ECO:0000313" key="8">
    <source>
        <dbReference type="Proteomes" id="UP000826234"/>
    </source>
</evidence>
<feature type="region of interest" description="Disordered" evidence="5">
    <location>
        <begin position="500"/>
        <end position="519"/>
    </location>
</feature>
<evidence type="ECO:0000256" key="5">
    <source>
        <dbReference type="SAM" id="MobiDB-lite"/>
    </source>
</evidence>
<dbReference type="EMBL" id="JAIPUX010001232">
    <property type="protein sequence ID" value="KAH0624916.1"/>
    <property type="molecule type" value="Genomic_DNA"/>
</dbReference>
<keyword evidence="3" id="KW-0677">Repeat</keyword>
<evidence type="ECO:0000313" key="7">
    <source>
        <dbReference type="EMBL" id="KAH0624916.1"/>
    </source>
</evidence>
<dbReference type="PROSITE" id="PS50106">
    <property type="entry name" value="PDZ"/>
    <property type="match status" value="4"/>
</dbReference>
<evidence type="ECO:0000259" key="6">
    <source>
        <dbReference type="PROSITE" id="PS50106"/>
    </source>
</evidence>
<keyword evidence="8" id="KW-1185">Reference proteome</keyword>
<sequence>MSLLKSTYLLVSFYLSSFPENKHLLIPMYPFFKPVLLIEIMTLQFRECKLTRKDRENYGFCLRIEKYKMGHLIRNVEKDSPAEKAGLRDGDRVLWINGVFVDKEEHGKVANLIKISADFVVLLVLDEESYENAHKDGICFEELRKNAQTQQQTDHLPLVTNGVPAPFLQPRLCYLVKEQNSYGFSLKTTVGQKGLFIIDVAPQGPAAKAGVQPNDRLIEINGENVENDIHEEVVEKVRRSGNQVVFLLSNKETDQYYNRQNMQLTRGMASLKLLPYKPRSLELEKGNNGYGFYLRMEQNGKGHLIKDIDSGSPADKVGLKDNDILVAVNGEPVEALDHHAVVEKIRQSGEKTTLLVVDEETDAMYKMAKISPCLYQHMTQAQSPHEAEVPAFTEEANHKPRLCKLVKGPSGFGFRLNAIKDLPGQFIKEVQKDGPADIAGLQVDDILIEVNGTNVENEDYDNVVAKIQDSGNRLTLLVCGEEAYQYFQSLNMSITASMADPLDDDNNDPPAYTEVQPSQAKEQEQVSYCTLLIKFEKLNK</sequence>
<dbReference type="SUPFAM" id="SSF50156">
    <property type="entry name" value="PDZ domain-like"/>
    <property type="match status" value="4"/>
</dbReference>
<feature type="domain" description="PDZ" evidence="6">
    <location>
        <begin position="402"/>
        <end position="482"/>
    </location>
</feature>
<keyword evidence="2" id="KW-0472">Membrane</keyword>
<feature type="domain" description="PDZ" evidence="6">
    <location>
        <begin position="47"/>
        <end position="128"/>
    </location>
</feature>
<gene>
    <name evidence="7" type="ORF">JD844_032843</name>
</gene>
<evidence type="ECO:0000256" key="3">
    <source>
        <dbReference type="ARBA" id="ARBA00022737"/>
    </source>
</evidence>
<dbReference type="InterPro" id="IPR036034">
    <property type="entry name" value="PDZ_sf"/>
</dbReference>
<evidence type="ECO:0000256" key="4">
    <source>
        <dbReference type="ARBA" id="ARBA00038110"/>
    </source>
</evidence>
<feature type="domain" description="PDZ" evidence="6">
    <location>
        <begin position="172"/>
        <end position="252"/>
    </location>
</feature>
<dbReference type="InterPro" id="IPR051067">
    <property type="entry name" value="NHER"/>
</dbReference>
<dbReference type="Proteomes" id="UP000826234">
    <property type="component" value="Unassembled WGS sequence"/>
</dbReference>
<comment type="similarity">
    <text evidence="4">Belongs to the NHER family.</text>
</comment>
<dbReference type="PANTHER" id="PTHR14191">
    <property type="entry name" value="PDZ DOMAIN CONTAINING PROTEIN"/>
    <property type="match status" value="1"/>
</dbReference>
<evidence type="ECO:0000256" key="1">
    <source>
        <dbReference type="ARBA" id="ARBA00004236"/>
    </source>
</evidence>
<dbReference type="Gene3D" id="2.30.42.10">
    <property type="match status" value="4"/>
</dbReference>
<dbReference type="Pfam" id="PF17820">
    <property type="entry name" value="PDZ_6"/>
    <property type="match status" value="1"/>
</dbReference>
<proteinExistence type="inferred from homology"/>
<dbReference type="SMART" id="SM00228">
    <property type="entry name" value="PDZ"/>
    <property type="match status" value="4"/>
</dbReference>
<dbReference type="CDD" id="cd06768">
    <property type="entry name" value="PDZ_NHERF-like"/>
    <property type="match status" value="4"/>
</dbReference>
<organism evidence="7 8">
    <name type="scientific">Phrynosoma platyrhinos</name>
    <name type="common">Desert horned lizard</name>
    <dbReference type="NCBI Taxonomy" id="52577"/>
    <lineage>
        <taxon>Eukaryota</taxon>
        <taxon>Metazoa</taxon>
        <taxon>Chordata</taxon>
        <taxon>Craniata</taxon>
        <taxon>Vertebrata</taxon>
        <taxon>Euteleostomi</taxon>
        <taxon>Lepidosauria</taxon>
        <taxon>Squamata</taxon>
        <taxon>Bifurcata</taxon>
        <taxon>Unidentata</taxon>
        <taxon>Episquamata</taxon>
        <taxon>Toxicofera</taxon>
        <taxon>Iguania</taxon>
        <taxon>Phrynosomatidae</taxon>
        <taxon>Phrynosomatinae</taxon>
        <taxon>Phrynosoma</taxon>
    </lineage>
</organism>
<comment type="subcellular location">
    <subcellularLocation>
        <location evidence="1">Cell membrane</location>
    </subcellularLocation>
</comment>
<comment type="caution">
    <text evidence="7">The sequence shown here is derived from an EMBL/GenBank/DDBJ whole genome shotgun (WGS) entry which is preliminary data.</text>
</comment>
<dbReference type="Pfam" id="PF00595">
    <property type="entry name" value="PDZ"/>
    <property type="match status" value="3"/>
</dbReference>
<keyword evidence="2" id="KW-1003">Cell membrane</keyword>
<dbReference type="InterPro" id="IPR001478">
    <property type="entry name" value="PDZ"/>
</dbReference>
<protein>
    <recommendedName>
        <fullName evidence="6">PDZ domain-containing protein</fullName>
    </recommendedName>
</protein>
<reference evidence="7 8" key="1">
    <citation type="journal article" date="2022" name="Gigascience">
        <title>A chromosome-level genome assembly and annotation of the desert horned lizard, Phrynosoma platyrhinos, provides insight into chromosomal rearrangements among reptiles.</title>
        <authorList>
            <person name="Koochekian N."/>
            <person name="Ascanio A."/>
            <person name="Farleigh K."/>
            <person name="Card D.C."/>
            <person name="Schield D.R."/>
            <person name="Castoe T.A."/>
            <person name="Jezkova T."/>
        </authorList>
    </citation>
    <scope>NUCLEOTIDE SEQUENCE [LARGE SCALE GENOMIC DNA]</scope>
    <source>
        <strain evidence="7">NK-2021</strain>
    </source>
</reference>
<dbReference type="InterPro" id="IPR041489">
    <property type="entry name" value="PDZ_6"/>
</dbReference>